<feature type="region of interest" description="Disordered" evidence="1">
    <location>
        <begin position="171"/>
        <end position="192"/>
    </location>
</feature>
<feature type="chain" id="PRO_5038874565" evidence="2">
    <location>
        <begin position="20"/>
        <end position="334"/>
    </location>
</feature>
<reference evidence="3 4" key="1">
    <citation type="submission" date="2018-12" db="EMBL/GenBank/DDBJ databases">
        <title>Amycolatopsis eburnea sp. nov. actinomycete associate with arbuscular mycorrhiza fungal spore.</title>
        <authorList>
            <person name="Lumyong S."/>
            <person name="Chaiya L."/>
        </authorList>
    </citation>
    <scope>NUCLEOTIDE SEQUENCE [LARGE SCALE GENOMIC DNA]</scope>
    <source>
        <strain evidence="3 4">GLM-1</strain>
    </source>
</reference>
<evidence type="ECO:0000313" key="4">
    <source>
        <dbReference type="Proteomes" id="UP000267081"/>
    </source>
</evidence>
<dbReference type="OrthoDB" id="3624688at2"/>
<proteinExistence type="predicted"/>
<dbReference type="AlphaFoldDB" id="A0A3R9KTM2"/>
<dbReference type="PROSITE" id="PS51257">
    <property type="entry name" value="PROKAR_LIPOPROTEIN"/>
    <property type="match status" value="1"/>
</dbReference>
<name>A0A3R9KTM2_9PSEU</name>
<dbReference type="Pfam" id="PF12079">
    <property type="entry name" value="DUF3558"/>
    <property type="match status" value="2"/>
</dbReference>
<keyword evidence="4" id="KW-1185">Reference proteome</keyword>
<feature type="signal peptide" evidence="2">
    <location>
        <begin position="1"/>
        <end position="19"/>
    </location>
</feature>
<evidence type="ECO:0000313" key="3">
    <source>
        <dbReference type="EMBL" id="RSD25849.1"/>
    </source>
</evidence>
<evidence type="ECO:0000256" key="1">
    <source>
        <dbReference type="SAM" id="MobiDB-lite"/>
    </source>
</evidence>
<sequence>MRMKWQVAVALAAVTVVTAGCTVAVGGSASPVPGQGPVVKAVDACKLLDESQVDALGYQQPGKSVAEDKDRLQPPTCFWSLKDEDDLSAVLSVGLASDMDFNEYIAGAVPKSSPQEIGGFSWTQYGSILPDDCTLYTSLGDKSFAFVGVSTSDLEKSCELVKQVIPQVAAHLPGGQDAPPITPRTSAKPEPGGPLLSADPCATLKPDQVAQLKNISPQGEKTNSTVIPNSTYCLWDDTDGDEGQKAFEVWFGPSTPVADWPGAKGVNPTETIDVGGKKWGLYPNMGGLRATCGATLAVTETSSIQVVSGFIGDDTKTCDIVKQALPLVTPNLPG</sequence>
<comment type="caution">
    <text evidence="3">The sequence shown here is derived from an EMBL/GenBank/DDBJ whole genome shotgun (WGS) entry which is preliminary data.</text>
</comment>
<dbReference type="Proteomes" id="UP000267081">
    <property type="component" value="Unassembled WGS sequence"/>
</dbReference>
<dbReference type="EMBL" id="RSEC01000008">
    <property type="protein sequence ID" value="RSD25849.1"/>
    <property type="molecule type" value="Genomic_DNA"/>
</dbReference>
<accession>A0A3R9KTM2</accession>
<organism evidence="3 4">
    <name type="scientific">Amycolatopsis eburnea</name>
    <dbReference type="NCBI Taxonomy" id="2267691"/>
    <lineage>
        <taxon>Bacteria</taxon>
        <taxon>Bacillati</taxon>
        <taxon>Actinomycetota</taxon>
        <taxon>Actinomycetes</taxon>
        <taxon>Pseudonocardiales</taxon>
        <taxon>Pseudonocardiaceae</taxon>
        <taxon>Amycolatopsis</taxon>
    </lineage>
</organism>
<gene>
    <name evidence="3" type="ORF">EIY87_02400</name>
</gene>
<dbReference type="InterPro" id="IPR024520">
    <property type="entry name" value="DUF3558"/>
</dbReference>
<keyword evidence="2" id="KW-0732">Signal</keyword>
<evidence type="ECO:0000256" key="2">
    <source>
        <dbReference type="SAM" id="SignalP"/>
    </source>
</evidence>
<protein>
    <submittedName>
        <fullName evidence="3">DUF3558 domain-containing protein</fullName>
    </submittedName>
</protein>